<gene>
    <name evidence="8" type="ORF">N7U62_19375</name>
</gene>
<dbReference type="EMBL" id="JAOYOD010000001">
    <property type="protein sequence ID" value="MCV9388847.1"/>
    <property type="molecule type" value="Genomic_DNA"/>
</dbReference>
<evidence type="ECO:0000313" key="8">
    <source>
        <dbReference type="EMBL" id="MCV9388847.1"/>
    </source>
</evidence>
<evidence type="ECO:0000256" key="1">
    <source>
        <dbReference type="ARBA" id="ARBA00007261"/>
    </source>
</evidence>
<dbReference type="SUPFAM" id="SSF63411">
    <property type="entry name" value="LuxS/MPP-like metallohydrolase"/>
    <property type="match status" value="2"/>
</dbReference>
<keyword evidence="4" id="KW-0862">Zinc</keyword>
<comment type="similarity">
    <text evidence="1">Belongs to the peptidase M16 family.</text>
</comment>
<keyword evidence="9" id="KW-1185">Reference proteome</keyword>
<evidence type="ECO:0000256" key="4">
    <source>
        <dbReference type="ARBA" id="ARBA00022833"/>
    </source>
</evidence>
<sequence length="413" mass="46854">MEYQRFDLENGLKVIVHEDHSTRTAVLNLMYDVGSRDESPEKTGFAHLFEHLMFGGSENVSNFDDPLQKVGGNNNAFTSPDMTNYYMTVPSNNLETAFWLESDRMHALSFDPVVLEVQRKVVIEEFNQRYLNQPYGDAWLQLRPLAYKSHPYRWATIGKEISHIEEATMDDVKSFFYQHYVPNNAVLVVAGDVTVDQVKHLAEKWFGPIPAGNPNARNLPVEPEQTEKRSLHVEGDVPLDVFYRVYPMDGRLGQNYQVQDLLSDVLGRGKSSRLYQTLVKEKQLLSSVSAHISGSTDPGLIVINGKLKEGVSFEEVDLLVNQEINNLITNGLQVGELDRVKVHAESSHLFSEVELLNRAINLAYYTLLGDTSLIDREVEAIHAVTEEQLIDQAKKRLSPEKSSTLYYHAKREA</sequence>
<dbReference type="InterPro" id="IPR011765">
    <property type="entry name" value="Pept_M16_N"/>
</dbReference>
<keyword evidence="3" id="KW-0378">Hydrolase</keyword>
<dbReference type="PANTHER" id="PTHR43690:SF17">
    <property type="entry name" value="PROTEIN YHJJ"/>
    <property type="match status" value="1"/>
</dbReference>
<keyword evidence="5" id="KW-0482">Metalloprotease</keyword>
<dbReference type="Proteomes" id="UP001300692">
    <property type="component" value="Unassembled WGS sequence"/>
</dbReference>
<feature type="domain" description="Peptidase M16 N-terminal" evidence="6">
    <location>
        <begin position="13"/>
        <end position="128"/>
    </location>
</feature>
<dbReference type="InterPro" id="IPR050626">
    <property type="entry name" value="Peptidase_M16"/>
</dbReference>
<dbReference type="InterPro" id="IPR007863">
    <property type="entry name" value="Peptidase_M16_C"/>
</dbReference>
<dbReference type="Pfam" id="PF05193">
    <property type="entry name" value="Peptidase_M16_C"/>
    <property type="match status" value="1"/>
</dbReference>
<evidence type="ECO:0000256" key="3">
    <source>
        <dbReference type="ARBA" id="ARBA00022801"/>
    </source>
</evidence>
<evidence type="ECO:0000256" key="2">
    <source>
        <dbReference type="ARBA" id="ARBA00022670"/>
    </source>
</evidence>
<feature type="domain" description="Peptidase M16 C-terminal" evidence="7">
    <location>
        <begin position="168"/>
        <end position="341"/>
    </location>
</feature>
<evidence type="ECO:0000259" key="6">
    <source>
        <dbReference type="Pfam" id="PF00675"/>
    </source>
</evidence>
<comment type="caution">
    <text evidence="8">The sequence shown here is derived from an EMBL/GenBank/DDBJ whole genome shotgun (WGS) entry which is preliminary data.</text>
</comment>
<evidence type="ECO:0000259" key="7">
    <source>
        <dbReference type="Pfam" id="PF05193"/>
    </source>
</evidence>
<proteinExistence type="inferred from homology"/>
<protein>
    <submittedName>
        <fullName evidence="8">Insulinase family protein</fullName>
    </submittedName>
</protein>
<name>A0ABT3CYW3_9BACT</name>
<reference evidence="8 9" key="1">
    <citation type="submission" date="2022-10" db="EMBL/GenBank/DDBJ databases">
        <title>Comparative genomics and taxonomic characterization of three novel marine species of genus Reichenbachiella exhibiting antioxidant and polysaccharide degradation activities.</title>
        <authorList>
            <person name="Muhammad N."/>
            <person name="Lee Y.-J."/>
            <person name="Ko J."/>
            <person name="Kim S.-G."/>
        </authorList>
    </citation>
    <scope>NUCLEOTIDE SEQUENCE [LARGE SCALE GENOMIC DNA]</scope>
    <source>
        <strain evidence="8 9">ABR2-5</strain>
    </source>
</reference>
<evidence type="ECO:0000256" key="5">
    <source>
        <dbReference type="ARBA" id="ARBA00023049"/>
    </source>
</evidence>
<dbReference type="InterPro" id="IPR011249">
    <property type="entry name" value="Metalloenz_LuxS/M16"/>
</dbReference>
<dbReference type="Pfam" id="PF00675">
    <property type="entry name" value="Peptidase_M16"/>
    <property type="match status" value="1"/>
</dbReference>
<keyword evidence="2" id="KW-0645">Protease</keyword>
<dbReference type="PANTHER" id="PTHR43690">
    <property type="entry name" value="NARDILYSIN"/>
    <property type="match status" value="1"/>
</dbReference>
<organism evidence="8 9">
    <name type="scientific">Reichenbachiella ulvae</name>
    <dbReference type="NCBI Taxonomy" id="2980104"/>
    <lineage>
        <taxon>Bacteria</taxon>
        <taxon>Pseudomonadati</taxon>
        <taxon>Bacteroidota</taxon>
        <taxon>Cytophagia</taxon>
        <taxon>Cytophagales</taxon>
        <taxon>Reichenbachiellaceae</taxon>
        <taxon>Reichenbachiella</taxon>
    </lineage>
</organism>
<accession>A0ABT3CYW3</accession>
<dbReference type="Gene3D" id="3.30.830.10">
    <property type="entry name" value="Metalloenzyme, LuxS/M16 peptidase-like"/>
    <property type="match status" value="2"/>
</dbReference>
<dbReference type="RefSeq" id="WP_264139736.1">
    <property type="nucleotide sequence ID" value="NZ_JAOYOD010000001.1"/>
</dbReference>
<evidence type="ECO:0000313" key="9">
    <source>
        <dbReference type="Proteomes" id="UP001300692"/>
    </source>
</evidence>